<dbReference type="Gene3D" id="1.25.10.10">
    <property type="entry name" value="Leucine-rich Repeat Variant"/>
    <property type="match status" value="2"/>
</dbReference>
<dbReference type="Pfam" id="PF12460">
    <property type="entry name" value="MMS19_C"/>
    <property type="match status" value="1"/>
</dbReference>
<organism evidence="8 9">
    <name type="scientific">Phanerochaete sordida</name>
    <dbReference type="NCBI Taxonomy" id="48140"/>
    <lineage>
        <taxon>Eukaryota</taxon>
        <taxon>Fungi</taxon>
        <taxon>Dikarya</taxon>
        <taxon>Basidiomycota</taxon>
        <taxon>Agaricomycotina</taxon>
        <taxon>Agaricomycetes</taxon>
        <taxon>Polyporales</taxon>
        <taxon>Phanerochaetaceae</taxon>
        <taxon>Phanerochaete</taxon>
    </lineage>
</organism>
<comment type="caution">
    <text evidence="8">The sequence shown here is derived from an EMBL/GenBank/DDBJ whole genome shotgun (WGS) entry which is preliminary data.</text>
</comment>
<dbReference type="SUPFAM" id="SSF48371">
    <property type="entry name" value="ARM repeat"/>
    <property type="match status" value="1"/>
</dbReference>
<keyword evidence="3" id="KW-0677">Repeat</keyword>
<feature type="domain" description="MMS19 C-terminal" evidence="6">
    <location>
        <begin position="555"/>
        <end position="1013"/>
    </location>
</feature>
<comment type="function">
    <text evidence="5">Key component of the cytosolic iron-sulfur protein assembly (CIA) complex, a multiprotein complex that mediates the incorporation of iron-sulfur cluster into apoproteins specifically involved in DNA metabolism and genomic integrity. In the CIA complex, MMS19 acts as an adapter between early-acting CIA components and a subset of cellular target iron-sulfur proteins.</text>
</comment>
<comment type="subcellular location">
    <subcellularLocation>
        <location evidence="1 5">Nucleus</location>
    </subcellularLocation>
</comment>
<dbReference type="InterPro" id="IPR024687">
    <property type="entry name" value="MMS19_C"/>
</dbReference>
<evidence type="ECO:0000256" key="2">
    <source>
        <dbReference type="ARBA" id="ARBA00009340"/>
    </source>
</evidence>
<dbReference type="InterPro" id="IPR039920">
    <property type="entry name" value="MMS19"/>
</dbReference>
<dbReference type="GO" id="GO:0051604">
    <property type="term" value="P:protein maturation"/>
    <property type="evidence" value="ECO:0007669"/>
    <property type="project" value="UniProtKB-UniRule"/>
</dbReference>
<protein>
    <recommendedName>
        <fullName evidence="5">MMS19 nucleotide excision repair protein</fullName>
    </recommendedName>
</protein>
<dbReference type="PANTHER" id="PTHR12891:SF0">
    <property type="entry name" value="MMS19 NUCLEOTIDE EXCISION REPAIR PROTEIN HOMOLOG"/>
    <property type="match status" value="1"/>
</dbReference>
<dbReference type="InterPro" id="IPR011989">
    <property type="entry name" value="ARM-like"/>
</dbReference>
<dbReference type="OrthoDB" id="342900at2759"/>
<keyword evidence="5" id="KW-0234">DNA repair</keyword>
<dbReference type="GO" id="GO:0097361">
    <property type="term" value="C:cytosolic [4Fe-4S] assembly targeting complex"/>
    <property type="evidence" value="ECO:0007669"/>
    <property type="project" value="UniProtKB-UniRule"/>
</dbReference>
<keyword evidence="9" id="KW-1185">Reference proteome</keyword>
<comment type="similarity">
    <text evidence="2 5">Belongs to the MET18/MMS19 family.</text>
</comment>
<evidence type="ECO:0000256" key="4">
    <source>
        <dbReference type="ARBA" id="ARBA00023242"/>
    </source>
</evidence>
<dbReference type="PANTHER" id="PTHR12891">
    <property type="entry name" value="DNA REPAIR/TRANSCRIPTION PROTEIN MET18/MMS19"/>
    <property type="match status" value="1"/>
</dbReference>
<keyword evidence="4 5" id="KW-0539">Nucleus</keyword>
<accession>A0A9P3GN56</accession>
<evidence type="ECO:0000256" key="1">
    <source>
        <dbReference type="ARBA" id="ARBA00004123"/>
    </source>
</evidence>
<keyword evidence="5" id="KW-0227">DNA damage</keyword>
<evidence type="ECO:0000313" key="8">
    <source>
        <dbReference type="EMBL" id="GJE98061.1"/>
    </source>
</evidence>
<evidence type="ECO:0000256" key="5">
    <source>
        <dbReference type="RuleBase" id="RU367072"/>
    </source>
</evidence>
<proteinExistence type="inferred from homology"/>
<dbReference type="InterPro" id="IPR029240">
    <property type="entry name" value="MMS19_N"/>
</dbReference>
<dbReference type="InterPro" id="IPR016024">
    <property type="entry name" value="ARM-type_fold"/>
</dbReference>
<name>A0A9P3GN56_9APHY</name>
<dbReference type="GO" id="GO:0016226">
    <property type="term" value="P:iron-sulfur cluster assembly"/>
    <property type="evidence" value="ECO:0007669"/>
    <property type="project" value="UniProtKB-UniRule"/>
</dbReference>
<dbReference type="Proteomes" id="UP000703269">
    <property type="component" value="Unassembled WGS sequence"/>
</dbReference>
<dbReference type="EMBL" id="BPQB01000081">
    <property type="protein sequence ID" value="GJE98061.1"/>
    <property type="molecule type" value="Genomic_DNA"/>
</dbReference>
<sequence>MAPVSDSNRQLGPENAAMDRVERLVRTWVASGRPEEVQETVSAISAGQASLLDVVKALGEYLTAEEDELRSKGVEFLAQVIAQCPSERMNRQAVKVLVLFMCSKLEDTETIIPALKGLVSLVTQPAFTSVDAVDVVKAMFAHVKMRVLVQSQRFMVYTIIDSLVAKHREAFLNMGDAFLDGYISLAEGEKDPRNLLVAFAIARVLLIEFDIKHHVEALFNITFCYFPITFRPPPDDPYGITSEDLKKALRGCLNATPEFGPLAVPLFLEKITAGSPATKRDTLQTLDACLPVYGASVAREHARKLWNTLKLEIFQPTDPETESMALHTVQVLIQTIYSGTGAETSEDDDIQGLARDACEECIRILKEPEKSQAKPAMKVLCAFVSTTPSVAKFTLAQAVPHLVKLFHDPAEAPNRAPVLRLLADLADAARASTLADGAALAPYKDELLGMLTVGLRVPGGAVHALDGLAAAVRTPGLLGDDERGFAVHSVNALLGGDVAEMGEDVSDKILALLGAVSALAPAHVAETTLPLLFGALPAAAPARADDAARLTVWTTLAFLKRLCMQADLFGTLVARLTATLDALCVPPAPAPAGPAEDRDAEDAEPTAAYAHALLRTLADALAAKVARGDGDVPAYTARLLPALFNLHVYAALAHGGADSVASDPRLVAVSAEVVTLVLQTADVPTQEEFVRALFAAYLDGQLQGIAEGRHQFPEGRTFAPFAPDASGLQKNLVLLFSAAVVALHKEVALAVPDESAFVDTLLQWGIFHADSKHQSDAAEHAVAAVLNKRTEGFQAFLTQKLESSWLAQAKDVTLALPVRRRVITAWTWMTKALQVRGHPSAQAFTDRLIELFDDNDVGWDAARAIGQVVSSDKVLTKKHHAVIKFLYAQKFANVMLPRIIDGAKTASDPRRQNAYLVALTSLIRSIPKTAYLHALPALMPLLLRGLDLPDAEMRANAIDTLLAVADPESTASCALVAEHASSLVATMLKNSMVQQMPSARVRTAALKYLAVMPSLVKYDVLHPQKPTVLRELAKTLDDPKRAVRKEAVEARTNWFKYTG</sequence>
<evidence type="ECO:0000259" key="6">
    <source>
        <dbReference type="Pfam" id="PF12460"/>
    </source>
</evidence>
<evidence type="ECO:0000256" key="3">
    <source>
        <dbReference type="ARBA" id="ARBA00022737"/>
    </source>
</evidence>
<gene>
    <name evidence="8" type="ORF">PsYK624_142830</name>
</gene>
<dbReference type="GO" id="GO:0005634">
    <property type="term" value="C:nucleus"/>
    <property type="evidence" value="ECO:0007669"/>
    <property type="project" value="UniProtKB-SubCell"/>
</dbReference>
<dbReference type="Pfam" id="PF14500">
    <property type="entry name" value="MMS19_N"/>
    <property type="match status" value="1"/>
</dbReference>
<evidence type="ECO:0000259" key="7">
    <source>
        <dbReference type="Pfam" id="PF14500"/>
    </source>
</evidence>
<evidence type="ECO:0000313" key="9">
    <source>
        <dbReference type="Proteomes" id="UP000703269"/>
    </source>
</evidence>
<dbReference type="AlphaFoldDB" id="A0A9P3GN56"/>
<feature type="domain" description="MMS19 N-terminal" evidence="7">
    <location>
        <begin position="55"/>
        <end position="315"/>
    </location>
</feature>
<dbReference type="GO" id="GO:0006281">
    <property type="term" value="P:DNA repair"/>
    <property type="evidence" value="ECO:0007669"/>
    <property type="project" value="UniProtKB-UniRule"/>
</dbReference>
<reference evidence="8 9" key="1">
    <citation type="submission" date="2021-08" db="EMBL/GenBank/DDBJ databases">
        <title>Draft Genome Sequence of Phanerochaete sordida strain YK-624.</title>
        <authorList>
            <person name="Mori T."/>
            <person name="Dohra H."/>
            <person name="Suzuki T."/>
            <person name="Kawagishi H."/>
            <person name="Hirai H."/>
        </authorList>
    </citation>
    <scope>NUCLEOTIDE SEQUENCE [LARGE SCALE GENOMIC DNA]</scope>
    <source>
        <strain evidence="8 9">YK-624</strain>
    </source>
</reference>